<reference evidence="5 6" key="2">
    <citation type="submission" date="2017-06" db="EMBL/GenBank/DDBJ databases">
        <authorList>
            <person name="Varghese N."/>
            <person name="Submissions S."/>
        </authorList>
    </citation>
    <scope>NUCLEOTIDE SEQUENCE [LARGE SCALE GENOMIC DNA]</scope>
    <source>
        <strain evidence="5 6">RLD-1</strain>
    </source>
</reference>
<dbReference type="InterPro" id="IPR016047">
    <property type="entry name" value="M23ase_b-sheet_dom"/>
</dbReference>
<keyword evidence="6" id="KW-1185">Reference proteome</keyword>
<dbReference type="Gene3D" id="2.60.40.1590">
    <property type="entry name" value="Peptidoglycan hydrolase domains"/>
    <property type="match status" value="1"/>
</dbReference>
<dbReference type="EMBL" id="FZPC01000001">
    <property type="protein sequence ID" value="SNS33812.1"/>
    <property type="molecule type" value="Genomic_DNA"/>
</dbReference>
<organism evidence="4 7">
    <name type="scientific">Pseudomonas delhiensis</name>
    <dbReference type="NCBI Taxonomy" id="366289"/>
    <lineage>
        <taxon>Bacteria</taxon>
        <taxon>Pseudomonadati</taxon>
        <taxon>Pseudomonadota</taxon>
        <taxon>Gammaproteobacteria</taxon>
        <taxon>Pseudomonadales</taxon>
        <taxon>Pseudomonadaceae</taxon>
        <taxon>Pseudomonas</taxon>
    </lineage>
</organism>
<dbReference type="InterPro" id="IPR011055">
    <property type="entry name" value="Dup_hybrid_motif"/>
</dbReference>
<dbReference type="Pfam" id="PF18421">
    <property type="entry name" value="Peptidase_M23_N"/>
    <property type="match status" value="1"/>
</dbReference>
<evidence type="ECO:0000313" key="7">
    <source>
        <dbReference type="Proteomes" id="UP000199693"/>
    </source>
</evidence>
<evidence type="ECO:0000313" key="4">
    <source>
        <dbReference type="EMBL" id="SDI89091.1"/>
    </source>
</evidence>
<keyword evidence="1" id="KW-0732">Signal</keyword>
<sequence>MFRVFCLLFATLLALPAHAEGFISRTLNKPVPGGVAVVQLGSAGPAPSASYQGKPVLVVREEGRDWIAVVGIPLSVKPGTQQIQVKQAGASRSLAFQVGAKHYREQRITLKNTRQVNPLPEDLKRINRELAEQTAAYRSFSPGTPSNLVLDKPVNGPLSSPFGLRRFFNGEERNPHSGLDFAVPAGTPIKAPAAGKVILIGNYFFNGNTVFVDHGQGFISMFCHMSKIDVKLGDQVPRGGVVGRVGATGRATGPHMHWNVSLNDARVDPAIFIGAFKP</sequence>
<dbReference type="RefSeq" id="WP_089389484.1">
    <property type="nucleotide sequence ID" value="NZ_FNEC01000010.1"/>
</dbReference>
<dbReference type="InterPro" id="IPR040487">
    <property type="entry name" value="Peptidase_M23_N"/>
</dbReference>
<dbReference type="AlphaFoldDB" id="A0A239DPX8"/>
<name>A0A239DPX8_9PSED</name>
<dbReference type="PANTHER" id="PTHR21666:SF285">
    <property type="entry name" value="M23 FAMILY METALLOPEPTIDASE"/>
    <property type="match status" value="1"/>
</dbReference>
<feature type="chain" id="PRO_5030040551" evidence="1">
    <location>
        <begin position="20"/>
        <end position="278"/>
    </location>
</feature>
<evidence type="ECO:0000256" key="1">
    <source>
        <dbReference type="SAM" id="SignalP"/>
    </source>
</evidence>
<evidence type="ECO:0000259" key="2">
    <source>
        <dbReference type="Pfam" id="PF01551"/>
    </source>
</evidence>
<protein>
    <submittedName>
        <fullName evidence="4">Peptidase family M23</fullName>
    </submittedName>
</protein>
<dbReference type="PANTHER" id="PTHR21666">
    <property type="entry name" value="PEPTIDASE-RELATED"/>
    <property type="match status" value="1"/>
</dbReference>
<dbReference type="Proteomes" id="UP000199693">
    <property type="component" value="Unassembled WGS sequence"/>
</dbReference>
<dbReference type="Pfam" id="PF01551">
    <property type="entry name" value="Peptidase_M23"/>
    <property type="match status" value="1"/>
</dbReference>
<feature type="signal peptide" evidence="1">
    <location>
        <begin position="1"/>
        <end position="19"/>
    </location>
</feature>
<dbReference type="FunFam" id="2.70.70.10:FF:000019">
    <property type="entry name" value="M23 family peptidase"/>
    <property type="match status" value="1"/>
</dbReference>
<dbReference type="InterPro" id="IPR050570">
    <property type="entry name" value="Cell_wall_metabolism_enzyme"/>
</dbReference>
<dbReference type="SUPFAM" id="SSF51261">
    <property type="entry name" value="Duplicated hybrid motif"/>
    <property type="match status" value="1"/>
</dbReference>
<reference evidence="4 7" key="1">
    <citation type="submission" date="2016-10" db="EMBL/GenBank/DDBJ databases">
        <authorList>
            <person name="de Groot N.N."/>
        </authorList>
    </citation>
    <scope>NUCLEOTIDE SEQUENCE [LARGE SCALE GENOMIC DNA]</scope>
    <source>
        <strain evidence="4 7">CCM 7361</strain>
    </source>
</reference>
<proteinExistence type="predicted"/>
<feature type="domain" description="Peptidase family M23 N-terminal" evidence="3">
    <location>
        <begin position="28"/>
        <end position="101"/>
    </location>
</feature>
<feature type="domain" description="M23ase beta-sheet core" evidence="2">
    <location>
        <begin position="175"/>
        <end position="269"/>
    </location>
</feature>
<dbReference type="CDD" id="cd12797">
    <property type="entry name" value="M23_peptidase"/>
    <property type="match status" value="1"/>
</dbReference>
<dbReference type="Gene3D" id="2.70.70.10">
    <property type="entry name" value="Glucose Permease (Domain IIA)"/>
    <property type="match status" value="1"/>
</dbReference>
<dbReference type="Proteomes" id="UP000198309">
    <property type="component" value="Unassembled WGS sequence"/>
</dbReference>
<evidence type="ECO:0000313" key="5">
    <source>
        <dbReference type="EMBL" id="SNS33812.1"/>
    </source>
</evidence>
<evidence type="ECO:0000259" key="3">
    <source>
        <dbReference type="Pfam" id="PF18421"/>
    </source>
</evidence>
<accession>A0A239DPX8</accession>
<dbReference type="EMBL" id="FNEC01000010">
    <property type="protein sequence ID" value="SDI89091.1"/>
    <property type="molecule type" value="Genomic_DNA"/>
</dbReference>
<gene>
    <name evidence="4" type="ORF">SAMN05216189_101010</name>
    <name evidence="5" type="ORF">SAMN06295949_10110</name>
</gene>
<dbReference type="GO" id="GO:0004222">
    <property type="term" value="F:metalloendopeptidase activity"/>
    <property type="evidence" value="ECO:0007669"/>
    <property type="project" value="TreeGrafter"/>
</dbReference>
<evidence type="ECO:0000313" key="6">
    <source>
        <dbReference type="Proteomes" id="UP000198309"/>
    </source>
</evidence>